<evidence type="ECO:0000256" key="1">
    <source>
        <dbReference type="SAM" id="SignalP"/>
    </source>
</evidence>
<keyword evidence="1" id="KW-0732">Signal</keyword>
<gene>
    <name evidence="2" type="ORF">SAMN04487911_1614</name>
</gene>
<keyword evidence="3" id="KW-1185">Reference proteome</keyword>
<dbReference type="OrthoDB" id="1190557at2"/>
<reference evidence="2 3" key="1">
    <citation type="submission" date="2016-11" db="EMBL/GenBank/DDBJ databases">
        <authorList>
            <person name="Jaros S."/>
            <person name="Januszkiewicz K."/>
            <person name="Wedrychowicz H."/>
        </authorList>
    </citation>
    <scope>NUCLEOTIDE SEQUENCE [LARGE SCALE GENOMIC DNA]</scope>
    <source>
        <strain evidence="2 3">CGMCC 1.8863</strain>
    </source>
</reference>
<dbReference type="EMBL" id="FQYX01000061">
    <property type="protein sequence ID" value="SHJ93072.1"/>
    <property type="molecule type" value="Genomic_DNA"/>
</dbReference>
<dbReference type="PROSITE" id="PS51257">
    <property type="entry name" value="PROKAR_LIPOPROTEIN"/>
    <property type="match status" value="1"/>
</dbReference>
<protein>
    <recommendedName>
        <fullName evidence="4">DUF5689 domain-containing protein</fullName>
    </recommendedName>
</protein>
<dbReference type="Proteomes" id="UP000184231">
    <property type="component" value="Unassembled WGS sequence"/>
</dbReference>
<feature type="signal peptide" evidence="1">
    <location>
        <begin position="1"/>
        <end position="24"/>
    </location>
</feature>
<name>A0A1M6NBL1_9FLAO</name>
<evidence type="ECO:0000313" key="3">
    <source>
        <dbReference type="Proteomes" id="UP000184231"/>
    </source>
</evidence>
<feature type="chain" id="PRO_5012997335" description="DUF5689 domain-containing protein" evidence="1">
    <location>
        <begin position="25"/>
        <end position="250"/>
    </location>
</feature>
<evidence type="ECO:0008006" key="4">
    <source>
        <dbReference type="Google" id="ProtNLM"/>
    </source>
</evidence>
<dbReference type="AlphaFoldDB" id="A0A1M6NBL1"/>
<sequence length="250" mass="27460">MKTINFFKTVICLLALTLTFSCSSDDSSMEPIDTRSFMTDSNVDYFINRDGTTDIIVTGEYVDPDSPNFGGDVVNRGFVYGTTSIPVVNSNNTESALGSNPVNATFRNLDAGQTVYIRGFFEMSDGTYFYGNEIQVSTAIDASSTRSIAMTIRPDLFFQNSDGITPELEVTAIEKESPVEIGFEYSLNSDFSNSSITLDPDMQGNIFLTIYSEFVTGLTSNTLYYFRPYVKYADGITTNGGNSTATFTTN</sequence>
<proteinExistence type="predicted"/>
<evidence type="ECO:0000313" key="2">
    <source>
        <dbReference type="EMBL" id="SHJ93072.1"/>
    </source>
</evidence>
<accession>A0A1M6NBL1</accession>
<dbReference type="RefSeq" id="WP_072766078.1">
    <property type="nucleotide sequence ID" value="NZ_FQYX01000061.1"/>
</dbReference>
<dbReference type="STRING" id="558155.SAMN04487911_1614"/>
<organism evidence="2 3">
    <name type="scientific">Arenibacter nanhaiticus</name>
    <dbReference type="NCBI Taxonomy" id="558155"/>
    <lineage>
        <taxon>Bacteria</taxon>
        <taxon>Pseudomonadati</taxon>
        <taxon>Bacteroidota</taxon>
        <taxon>Flavobacteriia</taxon>
        <taxon>Flavobacteriales</taxon>
        <taxon>Flavobacteriaceae</taxon>
        <taxon>Arenibacter</taxon>
    </lineage>
</organism>